<dbReference type="PANTHER" id="PTHR34531">
    <property type="entry name" value="ZGC:153352"/>
    <property type="match status" value="1"/>
</dbReference>
<evidence type="ECO:0000313" key="3">
    <source>
        <dbReference type="Proteomes" id="UP000663825"/>
    </source>
</evidence>
<proteinExistence type="predicted"/>
<evidence type="ECO:0000259" key="1">
    <source>
        <dbReference type="Pfam" id="PF15025"/>
    </source>
</evidence>
<feature type="domain" description="C5orf34-like N-terminal" evidence="1">
    <location>
        <begin position="11"/>
        <end position="93"/>
    </location>
</feature>
<accession>A0A817YUD4</accession>
<dbReference type="InterPro" id="IPR053901">
    <property type="entry name" value="C5orf34-like"/>
</dbReference>
<reference evidence="2" key="1">
    <citation type="submission" date="2021-02" db="EMBL/GenBank/DDBJ databases">
        <authorList>
            <person name="Nowell W R."/>
        </authorList>
    </citation>
    <scope>NUCLEOTIDE SEQUENCE</scope>
</reference>
<dbReference type="InterPro" id="IPR027830">
    <property type="entry name" value="C5orf34-like_N"/>
</dbReference>
<organism evidence="2 3">
    <name type="scientific">Rotaria socialis</name>
    <dbReference type="NCBI Taxonomy" id="392032"/>
    <lineage>
        <taxon>Eukaryota</taxon>
        <taxon>Metazoa</taxon>
        <taxon>Spiralia</taxon>
        <taxon>Gnathifera</taxon>
        <taxon>Rotifera</taxon>
        <taxon>Eurotatoria</taxon>
        <taxon>Bdelloidea</taxon>
        <taxon>Philodinida</taxon>
        <taxon>Philodinidae</taxon>
        <taxon>Rotaria</taxon>
    </lineage>
</organism>
<name>A0A817YUD4_9BILA</name>
<protein>
    <recommendedName>
        <fullName evidence="1">C5orf34-like N-terminal domain-containing protein</fullName>
    </recommendedName>
</protein>
<dbReference type="OrthoDB" id="10018213at2759"/>
<comment type="caution">
    <text evidence="2">The sequence shown here is derived from an EMBL/GenBank/DDBJ whole genome shotgun (WGS) entry which is preliminary data.</text>
</comment>
<evidence type="ECO:0000313" key="2">
    <source>
        <dbReference type="EMBL" id="CAF3382767.1"/>
    </source>
</evidence>
<dbReference type="Proteomes" id="UP000663825">
    <property type="component" value="Unassembled WGS sequence"/>
</dbReference>
<dbReference type="AlphaFoldDB" id="A0A817YUD4"/>
<sequence length="563" mass="65820">MDKDPNMAKQFIMYTNDAVETTFADGMKIFLAPCATEYVVQQGNHTQGEFDFVLFLLSLLLFIRSGLMTTKHRTIYTTSTLLPRIRSILTFRNLYAQQPFLVPALVVSNQCYQSSGTASHVRWSPNISLPSISDDDPTQTWSWTSLCGRARIEIPQCRQIVYITHPLQVSRVLSKQTDDTDIPTKYVHIFAPVRRCFSCLKLPDYLSKFVHKCLRLIEQLSNTPTSFEIEDDDGDGNEWNFKLPLSLPSSSCPKAHRHRLHHEMMLEADIHILQTAAITYRLEYENPTSIEALVIDENTQHFIDYVITYNVQSHFYKYYSIKDKQCHLLTLSEHALPPNNEQLLQIIRFMSTMRQRLLSMSRRVQERPCWMQENVSSDDHVNDTTQQLKLSSLENEFDDTDNIFRQTSTADVGHFKYFLDNHVQIKFFNDFLLIMTPEQVHSCQMNPYVNFQCRITDKKKQAIIDIFDGIAQPGCYEQYITAAIDWCMWVSNEKRMEEQRSLSNDIQEELFRLKLYRNRTEIKEYQQSTTIDTPVRNQIEYYSPDDIKQILDRTAKFTQPQSS</sequence>
<gene>
    <name evidence="2" type="ORF">TIS948_LOCUS26105</name>
</gene>
<dbReference type="PANTHER" id="PTHR34531:SF1">
    <property type="entry name" value="CHROMOSOME 5 OPEN READING FRAME 34"/>
    <property type="match status" value="1"/>
</dbReference>
<dbReference type="EMBL" id="CAJNXB010004578">
    <property type="protein sequence ID" value="CAF3382767.1"/>
    <property type="molecule type" value="Genomic_DNA"/>
</dbReference>
<dbReference type="Pfam" id="PF15025">
    <property type="entry name" value="C5orf34-like_N"/>
    <property type="match status" value="1"/>
</dbReference>